<dbReference type="Pfam" id="PF00041">
    <property type="entry name" value="fn3"/>
    <property type="match status" value="5"/>
</dbReference>
<feature type="domain" description="Ig-like" evidence="27">
    <location>
        <begin position="6842"/>
        <end position="6927"/>
    </location>
</feature>
<dbReference type="Proteomes" id="UP001445076">
    <property type="component" value="Unassembled WGS sequence"/>
</dbReference>
<evidence type="ECO:0000256" key="5">
    <source>
        <dbReference type="ARBA" id="ARBA00012513"/>
    </source>
</evidence>
<feature type="domain" description="Ig-like" evidence="27">
    <location>
        <begin position="767"/>
        <end position="858"/>
    </location>
</feature>
<feature type="domain" description="Ig-like" evidence="27">
    <location>
        <begin position="387"/>
        <end position="476"/>
    </location>
</feature>
<feature type="region of interest" description="Disordered" evidence="25">
    <location>
        <begin position="4554"/>
        <end position="5370"/>
    </location>
</feature>
<proteinExistence type="inferred from homology"/>
<feature type="domain" description="Ig-like" evidence="27">
    <location>
        <begin position="6292"/>
        <end position="6366"/>
    </location>
</feature>
<feature type="compositionally biased region" description="Basic and acidic residues" evidence="25">
    <location>
        <begin position="4729"/>
        <end position="4761"/>
    </location>
</feature>
<comment type="similarity">
    <text evidence="4">Belongs to the protein kinase superfamily. CAMK Ser/Thr protein kinase family.</text>
</comment>
<keyword evidence="20" id="KW-0393">Immunoglobulin domain</keyword>
<evidence type="ECO:0000256" key="14">
    <source>
        <dbReference type="ARBA" id="ARBA00022837"/>
    </source>
</evidence>
<dbReference type="GO" id="GO:0030154">
    <property type="term" value="P:cell differentiation"/>
    <property type="evidence" value="ECO:0007669"/>
    <property type="project" value="UniProtKB-ARBA"/>
</dbReference>
<comment type="caution">
    <text evidence="29">The sequence shown here is derived from an EMBL/GenBank/DDBJ whole genome shotgun (WGS) entry which is preliminary data.</text>
</comment>
<keyword evidence="17" id="KW-0112">Calmodulin-binding</keyword>
<feature type="domain" description="Ig-like" evidence="27">
    <location>
        <begin position="2910"/>
        <end position="3002"/>
    </location>
</feature>
<dbReference type="InterPro" id="IPR003598">
    <property type="entry name" value="Ig_sub2"/>
</dbReference>
<dbReference type="SMART" id="SM00060">
    <property type="entry name" value="FN3"/>
    <property type="match status" value="5"/>
</dbReference>
<dbReference type="FunFam" id="2.60.40.10:FF:000056">
    <property type="entry name" value="twitchin isoform X4"/>
    <property type="match status" value="2"/>
</dbReference>
<feature type="domain" description="Ig-like" evidence="27">
    <location>
        <begin position="3145"/>
        <end position="3236"/>
    </location>
</feature>
<keyword evidence="15" id="KW-0067">ATP-binding</keyword>
<keyword evidence="19" id="KW-0539">Nucleus</keyword>
<keyword evidence="30" id="KW-1185">Reference proteome</keyword>
<feature type="compositionally biased region" description="Basic and acidic residues" evidence="25">
    <location>
        <begin position="5329"/>
        <end position="5351"/>
    </location>
</feature>
<name>A0AAW0Y5L8_CHEQU</name>
<keyword evidence="6 24" id="KW-0728">SH3 domain</keyword>
<dbReference type="GO" id="GO:0046872">
    <property type="term" value="F:metal ion binding"/>
    <property type="evidence" value="ECO:0007669"/>
    <property type="project" value="UniProtKB-KW"/>
</dbReference>
<dbReference type="GO" id="GO:0005198">
    <property type="term" value="F:structural molecule activity"/>
    <property type="evidence" value="ECO:0007669"/>
    <property type="project" value="UniProtKB-ARBA"/>
</dbReference>
<dbReference type="InterPro" id="IPR013098">
    <property type="entry name" value="Ig_I-set"/>
</dbReference>
<dbReference type="GO" id="GO:0005634">
    <property type="term" value="C:nucleus"/>
    <property type="evidence" value="ECO:0007669"/>
    <property type="project" value="UniProtKB-SubCell"/>
</dbReference>
<dbReference type="GO" id="GO:0060298">
    <property type="term" value="P:positive regulation of sarcomere organization"/>
    <property type="evidence" value="ECO:0007669"/>
    <property type="project" value="UniProtKB-ARBA"/>
</dbReference>
<dbReference type="CDD" id="cd00063">
    <property type="entry name" value="FN3"/>
    <property type="match status" value="5"/>
</dbReference>
<keyword evidence="11" id="KW-0677">Repeat</keyword>
<comment type="cofactor">
    <cofactor evidence="1">
        <name>Mg(2+)</name>
        <dbReference type="ChEBI" id="CHEBI:18420"/>
    </cofactor>
</comment>
<dbReference type="Gene3D" id="2.30.30.40">
    <property type="entry name" value="SH3 Domains"/>
    <property type="match status" value="1"/>
</dbReference>
<feature type="region of interest" description="Disordered" evidence="25">
    <location>
        <begin position="4233"/>
        <end position="4255"/>
    </location>
</feature>
<evidence type="ECO:0000256" key="4">
    <source>
        <dbReference type="ARBA" id="ARBA00006692"/>
    </source>
</evidence>
<dbReference type="EC" id="2.7.11.1" evidence="5"/>
<feature type="compositionally biased region" description="Polar residues" evidence="25">
    <location>
        <begin position="4795"/>
        <end position="4809"/>
    </location>
</feature>
<evidence type="ECO:0000256" key="17">
    <source>
        <dbReference type="ARBA" id="ARBA00022860"/>
    </source>
</evidence>
<feature type="region of interest" description="Disordered" evidence="25">
    <location>
        <begin position="578"/>
        <end position="602"/>
    </location>
</feature>
<feature type="domain" description="Ig-like" evidence="27">
    <location>
        <begin position="1574"/>
        <end position="1666"/>
    </location>
</feature>
<feature type="domain" description="Ig-like" evidence="27">
    <location>
        <begin position="1971"/>
        <end position="2064"/>
    </location>
</feature>
<dbReference type="InterPro" id="IPR003599">
    <property type="entry name" value="Ig_sub"/>
</dbReference>
<dbReference type="GO" id="GO:0007517">
    <property type="term" value="P:muscle organ development"/>
    <property type="evidence" value="ECO:0007669"/>
    <property type="project" value="UniProtKB-ARBA"/>
</dbReference>
<keyword evidence="13" id="KW-0418">Kinase</keyword>
<dbReference type="FunFam" id="2.60.40.10:FF:000425">
    <property type="entry name" value="Myosin light chain kinase"/>
    <property type="match status" value="3"/>
</dbReference>
<feature type="domain" description="Ig-like" evidence="27">
    <location>
        <begin position="2504"/>
        <end position="2590"/>
    </location>
</feature>
<keyword evidence="10" id="KW-0479">Metal-binding</keyword>
<dbReference type="InterPro" id="IPR001452">
    <property type="entry name" value="SH3_domain"/>
</dbReference>
<feature type="compositionally biased region" description="Pro residues" evidence="25">
    <location>
        <begin position="5263"/>
        <end position="5273"/>
    </location>
</feature>
<evidence type="ECO:0000256" key="6">
    <source>
        <dbReference type="ARBA" id="ARBA00022443"/>
    </source>
</evidence>
<feature type="domain" description="Ig-like" evidence="27">
    <location>
        <begin position="486"/>
        <end position="575"/>
    </location>
</feature>
<evidence type="ECO:0000256" key="13">
    <source>
        <dbReference type="ARBA" id="ARBA00022777"/>
    </source>
</evidence>
<accession>A0AAW0Y5L8</accession>
<gene>
    <name evidence="29" type="ORF">OTU49_016904</name>
</gene>
<dbReference type="FunFam" id="2.60.40.10:FF:000147">
    <property type="entry name" value="Myosin light chain kinase"/>
    <property type="match status" value="1"/>
</dbReference>
<protein>
    <recommendedName>
        <fullName evidence="23">Titin</fullName>
        <ecNumber evidence="5">2.7.11.1</ecNumber>
    </recommendedName>
</protein>
<feature type="compositionally biased region" description="Basic residues" evidence="25">
    <location>
        <begin position="4692"/>
        <end position="4703"/>
    </location>
</feature>
<dbReference type="GO" id="GO:0040017">
    <property type="term" value="P:positive regulation of locomotion"/>
    <property type="evidence" value="ECO:0007669"/>
    <property type="project" value="UniProtKB-ARBA"/>
</dbReference>
<dbReference type="GO" id="GO:0004674">
    <property type="term" value="F:protein serine/threonine kinase activity"/>
    <property type="evidence" value="ECO:0007669"/>
    <property type="project" value="UniProtKB-KW"/>
</dbReference>
<feature type="domain" description="Ig-like" evidence="27">
    <location>
        <begin position="2238"/>
        <end position="2329"/>
    </location>
</feature>
<evidence type="ECO:0000313" key="29">
    <source>
        <dbReference type="EMBL" id="KAK8746933.1"/>
    </source>
</evidence>
<comment type="catalytic activity">
    <reaction evidence="22">
        <text>L-seryl-[protein] + ATP = O-phospho-L-seryl-[protein] + ADP + H(+)</text>
        <dbReference type="Rhea" id="RHEA:17989"/>
        <dbReference type="Rhea" id="RHEA-COMP:9863"/>
        <dbReference type="Rhea" id="RHEA-COMP:11604"/>
        <dbReference type="ChEBI" id="CHEBI:15378"/>
        <dbReference type="ChEBI" id="CHEBI:29999"/>
        <dbReference type="ChEBI" id="CHEBI:30616"/>
        <dbReference type="ChEBI" id="CHEBI:83421"/>
        <dbReference type="ChEBI" id="CHEBI:456216"/>
        <dbReference type="EC" id="2.7.11.1"/>
    </reaction>
</comment>
<feature type="domain" description="Ig-like" evidence="27">
    <location>
        <begin position="4111"/>
        <end position="4199"/>
    </location>
</feature>
<dbReference type="FunFam" id="2.60.40.10:FF:000966">
    <property type="entry name" value="Sallimus, isoform P"/>
    <property type="match status" value="1"/>
</dbReference>
<evidence type="ECO:0000256" key="7">
    <source>
        <dbReference type="ARBA" id="ARBA00022490"/>
    </source>
</evidence>
<dbReference type="FunFam" id="2.60.40.10:FF:000107">
    <property type="entry name" value="Myosin, light chain kinase a"/>
    <property type="match status" value="2"/>
</dbReference>
<organism evidence="29 30">
    <name type="scientific">Cherax quadricarinatus</name>
    <name type="common">Australian red claw crayfish</name>
    <dbReference type="NCBI Taxonomy" id="27406"/>
    <lineage>
        <taxon>Eukaryota</taxon>
        <taxon>Metazoa</taxon>
        <taxon>Ecdysozoa</taxon>
        <taxon>Arthropoda</taxon>
        <taxon>Crustacea</taxon>
        <taxon>Multicrustacea</taxon>
        <taxon>Malacostraca</taxon>
        <taxon>Eumalacostraca</taxon>
        <taxon>Eucarida</taxon>
        <taxon>Decapoda</taxon>
        <taxon>Pleocyemata</taxon>
        <taxon>Astacidea</taxon>
        <taxon>Parastacoidea</taxon>
        <taxon>Parastacidae</taxon>
        <taxon>Cherax</taxon>
    </lineage>
</organism>
<feature type="domain" description="Ig-like" evidence="27">
    <location>
        <begin position="6186"/>
        <end position="6278"/>
    </location>
</feature>
<feature type="domain" description="Ig-like" evidence="27">
    <location>
        <begin position="1839"/>
        <end position="1925"/>
    </location>
</feature>
<evidence type="ECO:0000256" key="12">
    <source>
        <dbReference type="ARBA" id="ARBA00022741"/>
    </source>
</evidence>
<dbReference type="GO" id="GO:0005524">
    <property type="term" value="F:ATP binding"/>
    <property type="evidence" value="ECO:0007669"/>
    <property type="project" value="UniProtKB-KW"/>
</dbReference>
<dbReference type="PROSITE" id="PS50835">
    <property type="entry name" value="IG_LIKE"/>
    <property type="match status" value="40"/>
</dbReference>
<feature type="compositionally biased region" description="Basic and acidic residues" evidence="25">
    <location>
        <begin position="4811"/>
        <end position="4823"/>
    </location>
</feature>
<dbReference type="InterPro" id="IPR036116">
    <property type="entry name" value="FN3_sf"/>
</dbReference>
<dbReference type="InterPro" id="IPR036028">
    <property type="entry name" value="SH3-like_dom_sf"/>
</dbReference>
<evidence type="ECO:0000256" key="16">
    <source>
        <dbReference type="ARBA" id="ARBA00022842"/>
    </source>
</evidence>
<feature type="domain" description="Ig-like" evidence="27">
    <location>
        <begin position="3012"/>
        <end position="3103"/>
    </location>
</feature>
<comment type="catalytic activity">
    <reaction evidence="21">
        <text>L-threonyl-[protein] + ATP = O-phospho-L-threonyl-[protein] + ADP + H(+)</text>
        <dbReference type="Rhea" id="RHEA:46608"/>
        <dbReference type="Rhea" id="RHEA-COMP:11060"/>
        <dbReference type="Rhea" id="RHEA-COMP:11605"/>
        <dbReference type="ChEBI" id="CHEBI:15378"/>
        <dbReference type="ChEBI" id="CHEBI:30013"/>
        <dbReference type="ChEBI" id="CHEBI:30616"/>
        <dbReference type="ChEBI" id="CHEBI:61977"/>
        <dbReference type="ChEBI" id="CHEBI:456216"/>
        <dbReference type="EC" id="2.7.11.1"/>
    </reaction>
</comment>
<dbReference type="GO" id="GO:0045989">
    <property type="term" value="P:positive regulation of striated muscle contraction"/>
    <property type="evidence" value="ECO:0007669"/>
    <property type="project" value="UniProtKB-ARBA"/>
</dbReference>
<feature type="domain" description="Ig-like" evidence="27">
    <location>
        <begin position="253"/>
        <end position="341"/>
    </location>
</feature>
<feature type="compositionally biased region" description="Basic and acidic residues" evidence="25">
    <location>
        <begin position="4585"/>
        <end position="4597"/>
    </location>
</feature>
<dbReference type="EMBL" id="JARKIK010000016">
    <property type="protein sequence ID" value="KAK8746933.1"/>
    <property type="molecule type" value="Genomic_DNA"/>
</dbReference>
<feature type="domain" description="Ig-like" evidence="27">
    <location>
        <begin position="1307"/>
        <end position="1399"/>
    </location>
</feature>
<dbReference type="FunFam" id="2.60.40.10:FF:000032">
    <property type="entry name" value="palladin isoform X1"/>
    <property type="match status" value="2"/>
</dbReference>
<dbReference type="PROSITE" id="PS50002">
    <property type="entry name" value="SH3"/>
    <property type="match status" value="1"/>
</dbReference>
<feature type="domain" description="Ig-like" evidence="27">
    <location>
        <begin position="2774"/>
        <end position="2865"/>
    </location>
</feature>
<feature type="domain" description="Ig-like" evidence="27">
    <location>
        <begin position="2371"/>
        <end position="2457"/>
    </location>
</feature>
<dbReference type="FunFam" id="2.60.40.10:FF:000962">
    <property type="entry name" value="titin isoform X1"/>
    <property type="match status" value="6"/>
</dbReference>
<dbReference type="GO" id="GO:0009653">
    <property type="term" value="P:anatomical structure morphogenesis"/>
    <property type="evidence" value="ECO:0007669"/>
    <property type="project" value="UniProtKB-ARBA"/>
</dbReference>
<dbReference type="InterPro" id="IPR013783">
    <property type="entry name" value="Ig-like_fold"/>
</dbReference>
<feature type="domain" description="Ig-like" evidence="27">
    <location>
        <begin position="1040"/>
        <end position="1131"/>
    </location>
</feature>
<evidence type="ECO:0000256" key="10">
    <source>
        <dbReference type="ARBA" id="ARBA00022723"/>
    </source>
</evidence>
<comment type="subcellular location">
    <subcellularLocation>
        <location evidence="3">Cytoplasm</location>
        <location evidence="3">Myofibril</location>
        <location evidence="3">Sarcomere</location>
    </subcellularLocation>
    <subcellularLocation>
        <location evidence="2">Nucleus</location>
    </subcellularLocation>
</comment>
<keyword evidence="18" id="KW-1015">Disulfide bond</keyword>
<evidence type="ECO:0000256" key="25">
    <source>
        <dbReference type="SAM" id="MobiDB-lite"/>
    </source>
</evidence>
<dbReference type="SMART" id="SM00326">
    <property type="entry name" value="SH3"/>
    <property type="match status" value="1"/>
</dbReference>
<feature type="domain" description="Fibronectin type-III" evidence="28">
    <location>
        <begin position="7052"/>
        <end position="7147"/>
    </location>
</feature>
<dbReference type="FunFam" id="2.60.40.10:FF:000080">
    <property type="entry name" value="Myosin light chain kinase, smooth muscle"/>
    <property type="match status" value="1"/>
</dbReference>
<evidence type="ECO:0000313" key="30">
    <source>
        <dbReference type="Proteomes" id="UP001445076"/>
    </source>
</evidence>
<keyword evidence="14" id="KW-0106">Calcium</keyword>
<keyword evidence="16" id="KW-0460">Magnesium</keyword>
<feature type="domain" description="Ig-like" evidence="27">
    <location>
        <begin position="6090"/>
        <end position="6184"/>
    </location>
</feature>
<dbReference type="CDD" id="cd05748">
    <property type="entry name" value="Ig_Titin_like"/>
    <property type="match status" value="1"/>
</dbReference>
<feature type="domain" description="Ig-like" evidence="27">
    <location>
        <begin position="6642"/>
        <end position="6734"/>
    </location>
</feature>
<feature type="domain" description="Ig-like" evidence="27">
    <location>
        <begin position="5966"/>
        <end position="6057"/>
    </location>
</feature>
<dbReference type="InterPro" id="IPR003961">
    <property type="entry name" value="FN3_dom"/>
</dbReference>
<evidence type="ECO:0000256" key="11">
    <source>
        <dbReference type="ARBA" id="ARBA00022737"/>
    </source>
</evidence>
<feature type="domain" description="Fibronectin type-III" evidence="28">
    <location>
        <begin position="7255"/>
        <end position="7352"/>
    </location>
</feature>
<feature type="domain" description="Fibronectin type-III" evidence="28">
    <location>
        <begin position="7353"/>
        <end position="7453"/>
    </location>
</feature>
<keyword evidence="7" id="KW-0963">Cytoplasm</keyword>
<dbReference type="Pfam" id="PF07679">
    <property type="entry name" value="I-set"/>
    <property type="match status" value="41"/>
</dbReference>
<keyword evidence="9" id="KW-0808">Transferase</keyword>
<dbReference type="PROSITE" id="PS50853">
    <property type="entry name" value="FN3"/>
    <property type="match status" value="5"/>
</dbReference>
<dbReference type="SUPFAM" id="SSF48726">
    <property type="entry name" value="Immunoglobulin"/>
    <property type="match status" value="41"/>
</dbReference>
<dbReference type="GO" id="GO:0005516">
    <property type="term" value="F:calmodulin binding"/>
    <property type="evidence" value="ECO:0007669"/>
    <property type="project" value="UniProtKB-KW"/>
</dbReference>
<keyword evidence="8" id="KW-0723">Serine/threonine-protein kinase</keyword>
<evidence type="ECO:0000256" key="9">
    <source>
        <dbReference type="ARBA" id="ARBA00022679"/>
    </source>
</evidence>
<dbReference type="FunFam" id="2.60.40.10:FF:000430">
    <property type="entry name" value="Sallimus, isoform P"/>
    <property type="match status" value="1"/>
</dbReference>
<evidence type="ECO:0000256" key="24">
    <source>
        <dbReference type="PROSITE-ProRule" id="PRU00192"/>
    </source>
</evidence>
<feature type="region of interest" description="Disordered" evidence="25">
    <location>
        <begin position="1"/>
        <end position="38"/>
    </location>
</feature>
<feature type="domain" description="Ig-like" evidence="27">
    <location>
        <begin position="6580"/>
        <end position="6634"/>
    </location>
</feature>
<dbReference type="FunFam" id="2.60.40.10:FF:000697">
    <property type="entry name" value="titin isoform X1"/>
    <property type="match status" value="1"/>
</dbReference>
<dbReference type="FunFam" id="2.60.40.10:FF:000031">
    <property type="entry name" value="Myosin-binding protein C, slow type"/>
    <property type="match status" value="2"/>
</dbReference>
<feature type="domain" description="Fibronectin type-III" evidence="28">
    <location>
        <begin position="6741"/>
        <end position="6837"/>
    </location>
</feature>
<evidence type="ECO:0000256" key="8">
    <source>
        <dbReference type="ARBA" id="ARBA00022527"/>
    </source>
</evidence>
<feature type="domain" description="Ig-like" evidence="27">
    <location>
        <begin position="3421"/>
        <end position="3513"/>
    </location>
</feature>
<evidence type="ECO:0000256" key="21">
    <source>
        <dbReference type="ARBA" id="ARBA00047899"/>
    </source>
</evidence>
<feature type="domain" description="Ig-like" evidence="27">
    <location>
        <begin position="2636"/>
        <end position="2726"/>
    </location>
</feature>
<dbReference type="GO" id="GO:0009888">
    <property type="term" value="P:tissue development"/>
    <property type="evidence" value="ECO:0007669"/>
    <property type="project" value="UniProtKB-ARBA"/>
</dbReference>
<dbReference type="SUPFAM" id="SSF49265">
    <property type="entry name" value="Fibronectin type III"/>
    <property type="match status" value="3"/>
</dbReference>
<feature type="region of interest" description="Disordered" evidence="25">
    <location>
        <begin position="375"/>
        <end position="394"/>
    </location>
</feature>
<evidence type="ECO:0000259" key="28">
    <source>
        <dbReference type="PROSITE" id="PS50853"/>
    </source>
</evidence>
<dbReference type="FunFam" id="2.60.40.10:FF:000050">
    <property type="entry name" value="Titin isoform B"/>
    <property type="match status" value="2"/>
</dbReference>
<feature type="domain" description="Fibronectin type-III" evidence="28">
    <location>
        <begin position="7153"/>
        <end position="7254"/>
    </location>
</feature>
<evidence type="ECO:0000256" key="3">
    <source>
        <dbReference type="ARBA" id="ARBA00004204"/>
    </source>
</evidence>
<feature type="compositionally biased region" description="Basic and acidic residues" evidence="25">
    <location>
        <begin position="5080"/>
        <end position="5117"/>
    </location>
</feature>
<feature type="domain" description="Ig-like" evidence="27">
    <location>
        <begin position="66"/>
        <end position="157"/>
    </location>
</feature>
<feature type="domain" description="Ig-like" evidence="27">
    <location>
        <begin position="1173"/>
        <end position="1264"/>
    </location>
</feature>
<dbReference type="CDD" id="cd00096">
    <property type="entry name" value="Ig"/>
    <property type="match status" value="3"/>
</dbReference>
<evidence type="ECO:0000256" key="1">
    <source>
        <dbReference type="ARBA" id="ARBA00001946"/>
    </source>
</evidence>
<feature type="domain" description="Ig-like" evidence="27">
    <location>
        <begin position="6371"/>
        <end position="6455"/>
    </location>
</feature>
<feature type="domain" description="Ig-like" evidence="27">
    <location>
        <begin position="3692"/>
        <end position="3782"/>
    </location>
</feature>
<evidence type="ECO:0000256" key="2">
    <source>
        <dbReference type="ARBA" id="ARBA00004123"/>
    </source>
</evidence>
<feature type="domain" description="Ig-like" evidence="27">
    <location>
        <begin position="1441"/>
        <end position="1526"/>
    </location>
</feature>
<evidence type="ECO:0000259" key="26">
    <source>
        <dbReference type="PROSITE" id="PS50002"/>
    </source>
</evidence>
<reference evidence="29 30" key="1">
    <citation type="journal article" date="2024" name="BMC Genomics">
        <title>Genome assembly of redclaw crayfish (Cherax quadricarinatus) provides insights into its immune adaptation and hypoxia tolerance.</title>
        <authorList>
            <person name="Liu Z."/>
            <person name="Zheng J."/>
            <person name="Li H."/>
            <person name="Fang K."/>
            <person name="Wang S."/>
            <person name="He J."/>
            <person name="Zhou D."/>
            <person name="Weng S."/>
            <person name="Chi M."/>
            <person name="Gu Z."/>
            <person name="He J."/>
            <person name="Li F."/>
            <person name="Wang M."/>
        </authorList>
    </citation>
    <scope>NUCLEOTIDE SEQUENCE [LARGE SCALE GENOMIC DNA]</scope>
    <source>
        <strain evidence="29">ZL_2023a</strain>
    </source>
</reference>
<dbReference type="SUPFAM" id="SSF50044">
    <property type="entry name" value="SH3-domain"/>
    <property type="match status" value="1"/>
</dbReference>
<feature type="compositionally biased region" description="Basic and acidic residues" evidence="25">
    <location>
        <begin position="380"/>
        <end position="394"/>
    </location>
</feature>
<dbReference type="FunFam" id="2.60.40.10:FF:000119">
    <property type="entry name" value="Sallimus, isoform P"/>
    <property type="match status" value="17"/>
</dbReference>
<evidence type="ECO:0000256" key="23">
    <source>
        <dbReference type="ARBA" id="ARBA00073138"/>
    </source>
</evidence>
<dbReference type="SMART" id="SM00409">
    <property type="entry name" value="IG"/>
    <property type="match status" value="41"/>
</dbReference>
<dbReference type="InterPro" id="IPR036179">
    <property type="entry name" value="Ig-like_dom_sf"/>
</dbReference>
<feature type="domain" description="Ig-like" evidence="27">
    <location>
        <begin position="3974"/>
        <end position="4063"/>
    </location>
</feature>
<dbReference type="PANTHER" id="PTHR47633">
    <property type="entry name" value="IMMUNOGLOBULIN"/>
    <property type="match status" value="1"/>
</dbReference>
<feature type="domain" description="Ig-like" evidence="27">
    <location>
        <begin position="906"/>
        <end position="992"/>
    </location>
</feature>
<sequence length="7516" mass="846861">MSQQQHVVKQSTSTQQSSSSVSMQQSRVQQQTQVQTRTVREVQQGVQRVQGPTQMMPVGLPPGASPPVFVQIFRNARFAQGGDAMFEGKVTGNPKPTVTWTRKGAQIASGNKYQVTHDETTGIVTLLITAIGPGDEGEYTCTAANQYGEAICTVYIQPEAAYMMQQQRQQQQSMQMSQSKSMMQQQHMSQQSFSQQQQQHMMSVQNGQIESFRVDTFEYRLLHEVEFRQSLTMRLAGEVEVEVGAIQGPPQAPQLQQKPRSTKVADGGNATFTVSVSGYPTPRVVWFKNGVRLQASDKYLMTQSAGQVTLVVKQVNSLDNGYYTMLAENNSGCTVASAQLAVVPRGEITNGVPVPEIIRPERIEQQQAQYEVMEADTGDDSSKSMEPKFVRGPTDREVQEGRMVRFDARVSGRPYPEVAWYINGVLVVDDATHKVLVNEAGNHSLMIQRASLKDAGIITCVARNKTGEATFQCQLNVLEMQQMVSPKFVERFQQCSVSEGETVVLQCRAVGTPTPVLSWQKDGVSVENTQNVMVQYDQNGASCLQILSAGVVDAGWYQCNAQNSAGSTATRARLHVKTPQAPAPSAPHRPHFPKPTKIIEPEPEPEPELIILRPVERAHHVPKAPEEEQPTEPPKFTHPLRDIDIVEGTRAHFEAKVIPVGDATMNIEWLIDGKPISASSRATVTYRFGFVALDILNVINADSGVYTCRATNVKGQAETSANLRVTERPLIESQTQHPEAMEKISYLEDHSRYQRTISIDESSTIKPTFVKPLSNLGEVLEGKYAHFEAQLHPVSDPFMRIEWFKDGKHITASSRINVIYNFGYVALNIMQLREEDSGIYTVRATNKAGECTCQASIRVISLSSVTGDLGIPEQAQHIKSVEEMEAYRLQMLQKTSSELAEASTAPVFKTQLKDSTAREGGYAHFEARLEPIGDPTLKVEWLKDGRPMEASSRITSFFNFGYVALTVKALIVKDAGTYVCRAYNAKGEAQVSCQLVVLSKTEKEGESQYEDTVLKMQYLEDSSRFQRKETEDVSTVAIPPKFLGPLKGTNKIVEGQKAHFEIRLEPQSDPTMTVEWYFNGEVIMSASRIKTYHDFGYVSLDISDVRQTDAGQYTVVARNSLGQAQMSTIMSVETRSAIDTTSMHEVSLSKTAALERRHQEPQYEIEELTKSKPEFTQPLQDPKPLPEGKNVHLEARLEPMNDPTMKVEWFFNGKPITIGSRFKTYFDFGFVALDILGVYTTDSGEYTCRAENYLGSAHTSSCVRVLGTGDIQTDTMHDGAMEQIHYLEDASRYQRTAEEQAEINQEPNFVKSLRNIETVEGTNIHLEARLQPVGDSSMRVEWFFNDQPLKVGHRFRPAYDFDYVALDLLSVYPIDSGIYTCRATNRLGQAVTSASVKVTDSSSIVMESQNQTMTMEQLQMLEDRSRYSRTEQVEETTKQAPVFTTSLKNIEILEGQRAHFEVRLIPTSDPTMKVEWFHNNVPVKSGSRFTEYNDFGFVALDIMYAYAEDSGTYTCRATNIIGQAVSTCNLVCHTKESILMETMNQDAMNKISRLESASRTQRTITTEETTMQAPVFTSPIKDQKLIENAPLHFEARLIPVGDPDLKVEWFKNNIPIQQANRISTMHDFGYVALDMKYVNPEDSGTYTCRATNRLGQAVTSATLMVSSKEALLLESQHSEALEKLRYLEDSSRYTKSSTEETVITQAPRFVVKLSGLTQLWEGQSAHVECRLEPYPDPSMKVEWFHNGKSLQVGHRFRTMYDFGFCAMDILQAVAEDSGTYEVRATNRIGTATSSINLEVKPKSDFIIETQHPEAMAQITRLEQKAPSKRPEDAQVIEKPHFGRSLRNQEHLMEGQAVHMEATLTPVNDPTMKVEWFFNGQPIPSGHRFRTTYDFGFVALDILYAYPEDSGTYMCKATNAVGQAVTSCSIGVEGTVSMQTETLDEQRLRKIRQLESMGQRPEEAKEQVFQKPVFTTPLTSLDNLVEGERCHLECRLEPVNDPNLKVEWFVNGVEIKAGHRFRTTHDFGYVALDILYTYAEDSGTYLCKATNKMGEAVNSCNVKVSARRSIYMDTQHPTGWEKIQSLEQRGHYERIEVAEAPMHPPRFTSELRGNTLLSEGQHVHLEGRIEPVHDPSMRVEWYHDGKALQSAARFHTTFDFGYVALDITTVYPEDSGDYTCRAFNHMGEATSSISFKVEGKEGVIYESARPEGLEKIRQLEDSTRLTRQVSEDTRTFQRPVFTQPLQNLDSLSEGETAHFECRLIPVGDPKLKVEWFRNEKPIETSSRINRTHDFGYVALDINGVRPDDEGIYMCRAYNDLGEAVTTASIKIKSHATIQLDTQHPEGMRKIQALEERKPDARGVEAEKVYDKPVFTTALTGPSQIMEGQNAHYECRVVPVGDPNMRYEWYCNGVELKMGSRFTTTHDFGFVTLDILKCVPEDSGVYMCKAFNKAGEAVSSCTTRVVAKDSILGDALHPGWETIRLRETQWNRVPETPTSPEHLEPPMFTKHLESHERLQEAGNVRLEAQVQPANDPNLSIEWFKNGIQLATGTRVRSTFDFGHVTLEISGLRENDSGIYTCKAVNRVGEAVSTCNIKVFDRDWLIGESVHPEALSKIAQLEKPPEGPGSPEEPTFDVPVFISHLNNVECREGDNAHFECRVEPSRDPTMKIEWFINGKPMQAAARYASTYDFGFVSLDCTHCYAEDSGIYMCRATNSKGSASTTGTLKCLSKANLYFDTQHPQGRAGLEKVEEAERAYWAKYQRQMSEREVTYPKPFFVRPLQTNFSLNENQALHMEANVEPKQDPDLKIEWFLNGKVLEQASRFKTSYDFGLVTLDLNDAYERDQGIYTCRAFNKAGEAYCTSTVVVGSKEALIESTQHPAGEAGLEAIQRMEEKNLRRADRELPDEEGHPPVFTTPFKDLSNLEEGEIAHFEAMLTPVGDQSMRVEWFFNGEPLKASHRVRTVYAFGMVVLEILGTKISDSGEYTCRASNKWGKAECSVTLECVDRAHGQPPKFTTHIQSLEGLKDGDSAHFECTLIPIGDPKMKVEWFHNGEPLRNATRIKTVSDFGFVVLDIAYLQNHDAGEWLCKASNKYGEDTTKAYLNCFGMGGVYTESLQPASLDKIAALEGHKTTLKAPTSPSAAEPPKFITQITNVERLVEGQSAHFEARLKPVNDPNLVVEWYKNGKKLPSGHRYRTFHDFGIVILDILYCYEEDSGEYEARAVNKLGEDKTTATLKCQSKTNLILTPQVPKGMEGGLQKLQTLEDSAWMRRDSVTSERVGMAPKFTVPLSNIDSMKEGENAHFEARLVPTDDPRLKVEWYWNGKPMKYSSRIRQFCDFGFVIMEISPIYPEDSGEYMCRAYNDYGEAVTKATLKCEGKRSIILESQLPKSMQKGMERIAELEGLMIKTPDLGTPTDVGQAPQFITQPQDASIQENCLAHFECRLMPVNDPNLRVEWYHNGRPLSAGSRIKTINDFGYVILEMANCYGKDAGTYTCRAVNKHGEASVECKLVVSSKSSIILDPQATMKFKDCTQSIQKLEDSMYKKEVVTQEEEKPCPPRFVTNLEDISDLVEGQPAHFDCRVEPVGDPTMRIEWFHNGMPLAAGSRVHMMDDFGFVVLDLEWTFARDTGEYICRATNKWGQATTKAMLNVRFKHGVDLSTQLPQGMTAEKLKELERGPLTEKFESDVEMMPPKFTLPIKNQSLQEGERAFFEARVEPRTDPYLRVEWYFNGKPLQSGHRFRTSFEMGHVTLELLHTYPEDSGEYVCRAYNKLGEDFTRATLKSKASQSVVLQSQVPKGMKIGVDFATQMEETLKKYCKEVMLTQEDIYDVEKRQPPRFVTQIQDVKDLKEMEETKFDCQLAPVGDPNMKVEWFFNGRPLPFKNRFTPIYDFGYVALIMNWVFGEDSGEYLCRATNLWGMDETRATLKATGRPGVIYDSQIPKGMQSLEKIRELEASWQIAPETAVEEDKPRTKPEVLKKPESLVVQEGDWARFSIRVSGHPRPRVMWIVNGSTAMSGNRFKIWYDGMYHLDIPKTRQYDDGKVEVICRNSLGESYASCELKVNPRQDDYRAVLKNSPKQHTEETSKSYRKPEWVTRMEDLKQAMSGEPTKPKFTQEIVNSRVREMETITFTATFIGNPKPEITWYHDNKLIRQHASYQMRVRNDKAILTIVQARPEVKGEYSCRAVNSVGEAFTRARLEVIELTYEEKMKISDERYAAVQIQHAAEHMKEKERERAEKQRQEHQEAMKRLKQEKVERSQQIEKELEEARKNVWRPKIEEKKVKVFKTPKDRRVAEVYTNWKSPIALEENYPEIQPSEFAPNQIPGVKCFVKVSETSVKGEEVVREVAPQFFEDEQVIHELAKVHTMLKNNVRVNEIWSMFRAGEFKALQQPSIQTALVKICEHIGHQRNVSIVLAQETQEQAAKHPVGLKAFLRMVKHAKNIKPETLFKEVIPREMGKFSSTTQELTKVSQMINQGIETEEIIACCQAGKLPALKKPETQQPLINIVEKHGHSVMVAQVLVEEAYRDAKEERVLAERAWEVVHEQEMEMAQVSEIKTEEQKPTPAPEEQKPTPASKEIKLTPVPEEQKPTPTKEEQKPTPAPEEPKPTSVQQEHKLTTVPEEPKPTLVPKEQKPTPDLKQKPTLVLEEQKPTPVLEEQKPTPVLEEQKPTPVLEEQKPTPVPEQKPAPSKERKSKPASKKMKRTLVPEQKTTPIHEEKPTPAEGPKPTPPEELKPTPVSQEHKPTPVSQEHKPTPVQEEPKPTPVPKEIKPTSVPEKQKPTPVQEQKPKPVPEQLQPTPVQEEQKTTLTPEEPKRTPAPKEIKPTPVLEEQRPTPAPKEIKPTPVLEEQKLTPVPELKPTLHPEHKPTPVPAKQTAPVMEDLKPTPILEEKQTPIQEEPKPVPKEIKPAPIPEEPKSTPVPKQKPTPVLKEIQPTPIPEEQKPTAPEQKPTPVPKEIKPMPVPEELKPAPVPEEPKPTIVPEELKPISVQEQKPTPVQEEQKPTPVPEEVKPTPVPKEIKLMPILEEPKPTPAPKVQKPTPVPEKQKPTPVPEEQIPTPVPEEVKPTPVPKEIKLTPISEKPKPTPVPKEKPTSVPEEQKPTPVPEEIKPLIPEEPKPTLVPKEQKPTPVPEKVKPTLVSKDIKPKPISKKPKPTPIPEELKPTPVPKEIKPTLVPEEPKPTPVPEEIKPTPVSEEIKPTPVPEEIKPTPVPEEIKPTPVPEEIKPTPVPEEIKPTPVPEEIKPTPVPEEIKSTPVPEEQKPTPVPEQKPTPVPEEQKPTPIPEETKPTPVPEEIKPTPIAEEIKPTPIPEEIKPTPVLEEIKPTPVPEEIKPTPKLDEIKPVTKPSEPKPTRKIKTKPKSKPALALQESKEQMLQVKQTEQSDIVLEKVEHIKQPSQKLVDTQTTQQQKTQEDYAEFIQTRHGTEYTQPTTIAECVAVVSEPAPKPDIQMQATQQVTQVTQVIQEQPTPQVIQQITPKVIQETTEQITLPLQQEEIITKIVTTETVTKQPKEKVVKKKTVKKLKPQITVQHTEETTVLQQPQVSQQEFVISEQSKVIEHVTVQEPQVIHEEKVIIQEPQITQEVTEVKSHVVQEIAKISEIPAVMEKTTIIQQPTLVQQEIIAEEKPEVLKEVVTTVHTEKAEEICEPQVLEMTTVIKKPVVIHKETVITQQPESAEDVTIKLVTDTAKVVQEPEVMQETTLIQQPTVVMAVEEVIRQEPVEQEPKETISETTTQVITVKQKTQKQAVQQQEVQMTQTVEREAAIMQQQQVTKQLEQTQVTQQIQQTQQAVQEVQQSQQVTVEKQKRVQQMTQQAAVTQQQQTTVQQKLVTTSQLPKVDVATISSVEILQSASSSKVEVKVLEIAPPLSVKPGDQLRATATYVADTTQENAMHLVEGERVYIQESTNSDWWFVRKHLTLEQGYVPAKLLADEVSYTHYVQKKLEEKINKLPVFDKLKKGQKAEPPKMVSRIEPLIVVDGQEAQFVCKIQGTPRPNITWFRQTAIIKPSEEFQVFYSDDNTATLVVKEVFPEDAGMFTCVAKNQCGYASCSAELVVEGPISDHGSDSMVASRRSLSRESSVCDIMEGIPPTFANKPTVKTVEEGSQLEMDVRLVAIPEPEIIWKKDGQVVCDSQRVRIVKQKDVHAYRSIIIIKSAKKEDEGSYEILVKNREGEAKNHITLKVTAPEAPVFEEKFPDQTVEAEGTIRLVARIRGVPAPDVTWSRDGKKLKVEKNVVMTFQEELAVLEIRNVLPKEASGKYTCTATNKVGKSSHSANITVGVDIVTFKRGLESCVVEENSEVVLECRTSKEKQCKWFKGPTELKPSKNVAIEQEGLTHRLVIHSATPADTGKYKCTFDDQSTFANLTVKSLDDFIEKVQDVEVQEREQAVLQVEVTNEKATVTWHKDGEEITERHDRFKLVSEGKTRKLVLMEATLSDEGEYTCVLGDQECTAELTVRELPAEIVRKMKDQVVSKGNRATMEVELTKGDAVITWYKDNIEIRFSDHNQLSIDGKVQRLMVYNCQPEDSGTYRAVVGRSECSATLKVELQVEGDFSKKLPAQMDVNFKTDATFIVEITKEYEVKWLRNGVELSSSEKYIIKKENKKRILIVKSVTRDDAYEYSCVLGNLKTSCVLNVVLMETAPKIEKEYQKVEVVVTKGKDAVLKVPFTATPTPKVFWYHKGQLLDTENTQKLLPSISEHEASITIKQVENFDCGEYRLKLCNDCGAAYADFTVKILDKPSQPGTPEPMEVTNTTVTLHWSVPKEDGGRVITNYIVEYMNKTEQSWVVFNQTVKITQSTTVVTNLTTHAEYCFRVSAVNEIGTSEASNASKYVKVCEPITAEPPLVKEQLQAIVTGLHQEVILRCVVTASPPPKIDWLKDGKPVSGITRYENFTATFTIKETMETSGGMYTCRASNEAGMAECSATVVIQEAPRFEYDENQQCQRLTVGEKWHVPIQVIGHPRPNITWARNDKALVSTPHIVIHIDESEGTTDIAIHKLALEDSAVYTLTAQNSAGRSQLSFNLRVVEEEKEYQVCALEVIEEEIKRERPAAPMGPLVVSDVSSSSLTLTWQASPYDGGMEITSYYIEKLEKTQKQWNKVAEVGPDVRSYTVTELLEGHEYFFRVFALNALGLSDALEVSETIVLKSPFDKPGPPIGPFDVSNITESSLLLHWDEPDFDGGSPITHYVLEKRESTKKAWAKVGQTASTVTEMEVTGLKKGTAYYFRVYAFNAVGQSPPLQPDEPITAGKKITPPSKPNSLQVIDVTTKTVTLAWAPPTTTGGADLMGYVIERRLISEKKWEKVDTVDASVTLYCVENLREKSEYEFRVFAENPVGLSLEAAMTEQVRLKTHATPPSPPTAPLEVRPTGPTSLMIEWGAPESDGGAPLLGYIIAIRDIKRTMWIEVGQVGANFTRLHIKELQEEHEYFVRVFARNEVGTSNPLETEEPVKVIRPADFTELPEDDNAPSLSYSTTETLSWMREAGMDADIYSYARGRLLNKDEYFFKVWHRGMEKFDEK</sequence>
<evidence type="ECO:0000256" key="20">
    <source>
        <dbReference type="ARBA" id="ARBA00023319"/>
    </source>
</evidence>
<keyword evidence="12" id="KW-0547">Nucleotide-binding</keyword>
<feature type="domain" description="Ig-like" evidence="27">
    <location>
        <begin position="2104"/>
        <end position="2193"/>
    </location>
</feature>
<dbReference type="SMART" id="SM00408">
    <property type="entry name" value="IGc2"/>
    <property type="match status" value="37"/>
</dbReference>
<feature type="domain" description="Ig-like" evidence="27">
    <location>
        <begin position="3283"/>
        <end position="3374"/>
    </location>
</feature>
<dbReference type="InterPro" id="IPR007110">
    <property type="entry name" value="Ig-like_dom"/>
</dbReference>
<dbReference type="PANTHER" id="PTHR47633:SF4">
    <property type="entry name" value="MYOPALLADIN ISOFORM X1"/>
    <property type="match status" value="1"/>
</dbReference>
<feature type="domain" description="Ig-like" evidence="27">
    <location>
        <begin position="3558"/>
        <end position="3649"/>
    </location>
</feature>
<feature type="compositionally biased region" description="Basic and acidic residues" evidence="25">
    <location>
        <begin position="4612"/>
        <end position="4640"/>
    </location>
</feature>
<dbReference type="Gene3D" id="2.60.40.10">
    <property type="entry name" value="Immunoglobulins"/>
    <property type="match status" value="46"/>
</dbReference>
<feature type="domain" description="Ig-like" evidence="27">
    <location>
        <begin position="3836"/>
        <end position="3929"/>
    </location>
</feature>
<evidence type="ECO:0000256" key="15">
    <source>
        <dbReference type="ARBA" id="ARBA00022840"/>
    </source>
</evidence>
<evidence type="ECO:0000256" key="22">
    <source>
        <dbReference type="ARBA" id="ARBA00048679"/>
    </source>
</evidence>
<feature type="domain" description="Ig-like" evidence="27">
    <location>
        <begin position="634"/>
        <end position="726"/>
    </location>
</feature>
<dbReference type="GO" id="GO:0030018">
    <property type="term" value="C:Z disc"/>
    <property type="evidence" value="ECO:0007669"/>
    <property type="project" value="UniProtKB-ARBA"/>
</dbReference>
<feature type="domain" description="Ig-like" evidence="27">
    <location>
        <begin position="1707"/>
        <end position="1798"/>
    </location>
</feature>
<feature type="compositionally biased region" description="Basic and acidic residues" evidence="25">
    <location>
        <begin position="4880"/>
        <end position="4907"/>
    </location>
</feature>
<feature type="domain" description="Ig-like" evidence="27">
    <location>
        <begin position="6460"/>
        <end position="6548"/>
    </location>
</feature>
<evidence type="ECO:0000256" key="18">
    <source>
        <dbReference type="ARBA" id="ARBA00023157"/>
    </source>
</evidence>
<feature type="compositionally biased region" description="Basic residues" evidence="25">
    <location>
        <begin position="5352"/>
        <end position="5361"/>
    </location>
</feature>
<feature type="domain" description="SH3" evidence="26">
    <location>
        <begin position="5872"/>
        <end position="5935"/>
    </location>
</feature>
<evidence type="ECO:0000256" key="19">
    <source>
        <dbReference type="ARBA" id="ARBA00023242"/>
    </source>
</evidence>
<evidence type="ECO:0000259" key="27">
    <source>
        <dbReference type="PROSITE" id="PS50835"/>
    </source>
</evidence>
<dbReference type="FunFam" id="2.60.40.10:FF:000003">
    <property type="entry name" value="Titin isoform E"/>
    <property type="match status" value="1"/>
</dbReference>